<dbReference type="Proteomes" id="UP000198716">
    <property type="component" value="Unassembled WGS sequence"/>
</dbReference>
<dbReference type="EMBL" id="FOMZ01000018">
    <property type="protein sequence ID" value="SFE61415.1"/>
    <property type="molecule type" value="Genomic_DNA"/>
</dbReference>
<keyword evidence="2" id="KW-1185">Reference proteome</keyword>
<accession>A0A1I2BZL1</accession>
<protein>
    <submittedName>
        <fullName evidence="1">Uncharacterized protein</fullName>
    </submittedName>
</protein>
<reference evidence="2" key="1">
    <citation type="submission" date="2016-10" db="EMBL/GenBank/DDBJ databases">
        <authorList>
            <person name="Varghese N."/>
            <person name="Submissions S."/>
        </authorList>
    </citation>
    <scope>NUCLEOTIDE SEQUENCE [LARGE SCALE GENOMIC DNA]</scope>
    <source>
        <strain evidence="2">DSM 45004</strain>
    </source>
</reference>
<name>A0A1I2BZL1_9ACTN</name>
<sequence>MKRLTLEEVHVIPNVFGLARQDDTGTPDPDSVLLWGMETAEGAILYWQEGGRSQFAVFENADRAAERFGPLFDLVLYRP</sequence>
<dbReference type="AlphaFoldDB" id="A0A1I2BZL1"/>
<evidence type="ECO:0000313" key="2">
    <source>
        <dbReference type="Proteomes" id="UP000198716"/>
    </source>
</evidence>
<gene>
    <name evidence="1" type="ORF">SAMN04487819_11840</name>
</gene>
<organism evidence="1 2">
    <name type="scientific">Actinopolyspora alba</name>
    <dbReference type="NCBI Taxonomy" id="673379"/>
    <lineage>
        <taxon>Bacteria</taxon>
        <taxon>Bacillati</taxon>
        <taxon>Actinomycetota</taxon>
        <taxon>Actinomycetes</taxon>
        <taxon>Actinopolysporales</taxon>
        <taxon>Actinopolysporaceae</taxon>
        <taxon>Actinopolyspora</taxon>
        <taxon>Actinopolyspora alba group</taxon>
    </lineage>
</organism>
<evidence type="ECO:0000313" key="1">
    <source>
        <dbReference type="EMBL" id="SFE61415.1"/>
    </source>
</evidence>
<proteinExistence type="predicted"/>